<feature type="compositionally biased region" description="Basic and acidic residues" evidence="1">
    <location>
        <begin position="731"/>
        <end position="741"/>
    </location>
</feature>
<sequence>MSFQAMLNEELPPTPGTQNEGKILEPATPVTSTQNGASASIATPNLLGATNEPVTPLVIDDTLDHHDMAAFLNNAIYPGTDGFPFNNDANADAPGAATVQPLGLPPPSNPAQLQSAFMQLHVPVHVLAHYGITPPPPHLPAVPHAPATLLGNHDLNGGLGEATANGWGGRDATPDRDILPVAFPPMSMLPASAPDLSRSDWGSTPTRADPPTLEPSGINWDTPTPRGPRSNGNVGTAGVAAPRQPTFGAPNNGTRATQGAPTRNEREDTTDYFAFFPTPPPLEITTNEGGEDTDAAIPQTTTAHEVVYAAADEAATAAANIVDGTNENTAAATSSALSTVLTEADANTVYQGEHSRVPAALDDRPSARKRSWPGSPNLEDVRRSSRRPRLTQPARPQNEPSSACNPWRSTSRGDGLGWSNHGRDEDNVFAPVAVSTPTPRTVQTTSNRTPSGLYNAASGGPRLPSNVRFDEATHADTSARRTELGPAVAETRQPTNESRAMEIDPTTTGDDSSVLVPPNRNKGKQRASTQDLDEPNADERRPDPERVQWDEAELREAQRRSLRQARTDESRYNTNGRRQMQEAGPSRLSEHPDPESLERRHRSVRDGHPSYAQRPEHLEGYTPTSLPTPARRHEYSSNYTRARSAFHPLPNTRAAAYLAECDPDRLNRTPPLTQRPRFATSQGQERPAQELVSRGRQEEAGQVQTDEDWMYSEDGQRQSMDEDAGQEDEQEHERNEWREDGEIVPSAIRADLHLEDDRPTEPPTSGFPRVHRDDPETMTRGMATEWIREIWSDPPSSDVLLEVFNYRYTEEDEHNRRIADLLQWAFERITDERGFDVVPPEPADNSSRRTRDRPTIWAIRGLSRTGVANALARGVWSFRAISFLTFPRAVTLPSWLFMLEGYLNGDTGKIRAAVLRVLREDDMWDWIAEMTSVNPDFVGMPTEEAVERVLNSVRVDTFQLTNGNYIANVHIGRSPTRSMREWRLWVAALRARRFPSFANGTGRVRYIAPCSGCKSVNHLTHLCPYPRTRGWNGPQAGDGVFGERRRGDEENDPRRAHGSWESGRQRSQNEPRGDQQRGGRRDGGQQGSRRNHAHSNHGANARHSGDARSSQAPGRRGGQSQRGKRGSGRDFNDSRRF</sequence>
<feature type="compositionally biased region" description="Basic and acidic residues" evidence="1">
    <location>
        <begin position="588"/>
        <end position="619"/>
    </location>
</feature>
<gene>
    <name evidence="2" type="ORF">OH76DRAFT_1420007</name>
</gene>
<feature type="compositionally biased region" description="Basic and acidic residues" evidence="1">
    <location>
        <begin position="468"/>
        <end position="483"/>
    </location>
</feature>
<feature type="region of interest" description="Disordered" evidence="1">
    <location>
        <begin position="754"/>
        <end position="775"/>
    </location>
</feature>
<feature type="compositionally biased region" description="Basic and acidic residues" evidence="1">
    <location>
        <begin position="1063"/>
        <end position="1083"/>
    </location>
</feature>
<feature type="compositionally biased region" description="Basic and acidic residues" evidence="1">
    <location>
        <begin position="1127"/>
        <end position="1137"/>
    </location>
</feature>
<evidence type="ECO:0000313" key="2">
    <source>
        <dbReference type="EMBL" id="RDX46783.1"/>
    </source>
</evidence>
<feature type="compositionally biased region" description="Basic and acidic residues" evidence="1">
    <location>
        <begin position="1041"/>
        <end position="1055"/>
    </location>
</feature>
<feature type="compositionally biased region" description="Low complexity" evidence="1">
    <location>
        <begin position="1108"/>
        <end position="1121"/>
    </location>
</feature>
<feature type="region of interest" description="Disordered" evidence="1">
    <location>
        <begin position="662"/>
        <end position="741"/>
    </location>
</feature>
<accession>A0A371D2P2</accession>
<feature type="compositionally biased region" description="Polar residues" evidence="1">
    <location>
        <begin position="435"/>
        <end position="452"/>
    </location>
</feature>
<dbReference type="OrthoDB" id="2758679at2759"/>
<feature type="region of interest" description="Disordered" evidence="1">
    <location>
        <begin position="1"/>
        <end position="23"/>
    </location>
</feature>
<feature type="region of interest" description="Disordered" evidence="1">
    <location>
        <begin position="351"/>
        <end position="633"/>
    </location>
</feature>
<proteinExistence type="predicted"/>
<feature type="compositionally biased region" description="Basic and acidic residues" evidence="1">
    <location>
        <begin position="353"/>
        <end position="366"/>
    </location>
</feature>
<feature type="region of interest" description="Disordered" evidence="1">
    <location>
        <begin position="1024"/>
        <end position="1137"/>
    </location>
</feature>
<feature type="compositionally biased region" description="Polar residues" evidence="1">
    <location>
        <begin position="394"/>
        <end position="412"/>
    </location>
</feature>
<keyword evidence="3" id="KW-1185">Reference proteome</keyword>
<evidence type="ECO:0000313" key="3">
    <source>
        <dbReference type="Proteomes" id="UP000256964"/>
    </source>
</evidence>
<dbReference type="EMBL" id="KZ857424">
    <property type="protein sequence ID" value="RDX46783.1"/>
    <property type="molecule type" value="Genomic_DNA"/>
</dbReference>
<dbReference type="Proteomes" id="UP000256964">
    <property type="component" value="Unassembled WGS sequence"/>
</dbReference>
<dbReference type="AlphaFoldDB" id="A0A371D2P2"/>
<evidence type="ECO:0000256" key="1">
    <source>
        <dbReference type="SAM" id="MobiDB-lite"/>
    </source>
</evidence>
<protein>
    <submittedName>
        <fullName evidence="2">Uncharacterized protein</fullName>
    </submittedName>
</protein>
<organism evidence="2 3">
    <name type="scientific">Lentinus brumalis</name>
    <dbReference type="NCBI Taxonomy" id="2498619"/>
    <lineage>
        <taxon>Eukaryota</taxon>
        <taxon>Fungi</taxon>
        <taxon>Dikarya</taxon>
        <taxon>Basidiomycota</taxon>
        <taxon>Agaricomycotina</taxon>
        <taxon>Agaricomycetes</taxon>
        <taxon>Polyporales</taxon>
        <taxon>Polyporaceae</taxon>
        <taxon>Lentinus</taxon>
    </lineage>
</organism>
<feature type="compositionally biased region" description="Polar residues" evidence="1">
    <location>
        <begin position="249"/>
        <end position="261"/>
    </location>
</feature>
<reference evidence="2 3" key="1">
    <citation type="journal article" date="2018" name="Biotechnol. Biofuels">
        <title>Integrative visual omics of the white-rot fungus Polyporus brumalis exposes the biotechnological potential of its oxidative enzymes for delignifying raw plant biomass.</title>
        <authorList>
            <person name="Miyauchi S."/>
            <person name="Rancon A."/>
            <person name="Drula E."/>
            <person name="Hage H."/>
            <person name="Chaduli D."/>
            <person name="Favel A."/>
            <person name="Grisel S."/>
            <person name="Henrissat B."/>
            <person name="Herpoel-Gimbert I."/>
            <person name="Ruiz-Duenas F.J."/>
            <person name="Chevret D."/>
            <person name="Hainaut M."/>
            <person name="Lin J."/>
            <person name="Wang M."/>
            <person name="Pangilinan J."/>
            <person name="Lipzen A."/>
            <person name="Lesage-Meessen L."/>
            <person name="Navarro D."/>
            <person name="Riley R."/>
            <person name="Grigoriev I.V."/>
            <person name="Zhou S."/>
            <person name="Raouche S."/>
            <person name="Rosso M.N."/>
        </authorList>
    </citation>
    <scope>NUCLEOTIDE SEQUENCE [LARGE SCALE GENOMIC DNA]</scope>
    <source>
        <strain evidence="2 3">BRFM 1820</strain>
    </source>
</reference>
<feature type="compositionally biased region" description="Basic and acidic residues" evidence="1">
    <location>
        <begin position="537"/>
        <end position="571"/>
    </location>
</feature>
<name>A0A371D2P2_9APHY</name>
<feature type="compositionally biased region" description="Acidic residues" evidence="1">
    <location>
        <begin position="721"/>
        <end position="730"/>
    </location>
</feature>
<feature type="region of interest" description="Disordered" evidence="1">
    <location>
        <begin position="193"/>
        <end position="266"/>
    </location>
</feature>